<sequence>MWSTASGTDQMMAVATASALDIAPTTALVIVTMVRFSVTNFIRKFINYASTTIKSDHFDVEAMLRIEQHYLVSKQEKETFALAEDRGVFIINFALNKTGFDMERLLKSCVASPPAASTGPRRSSC</sequence>
<keyword evidence="1" id="KW-0472">Membrane</keyword>
<evidence type="ECO:0000313" key="2">
    <source>
        <dbReference type="EMBL" id="KAK8084731.1"/>
    </source>
</evidence>
<gene>
    <name evidence="2" type="ORF">PG997_006002</name>
</gene>
<reference evidence="2 3" key="1">
    <citation type="submission" date="2023-01" db="EMBL/GenBank/DDBJ databases">
        <title>Analysis of 21 Apiospora genomes using comparative genomics revels a genus with tremendous synthesis potential of carbohydrate active enzymes and secondary metabolites.</title>
        <authorList>
            <person name="Sorensen T."/>
        </authorList>
    </citation>
    <scope>NUCLEOTIDE SEQUENCE [LARGE SCALE GENOMIC DNA]</scope>
    <source>
        <strain evidence="2 3">CBS 114990</strain>
    </source>
</reference>
<dbReference type="GeneID" id="92043377"/>
<evidence type="ECO:0000313" key="3">
    <source>
        <dbReference type="Proteomes" id="UP001433268"/>
    </source>
</evidence>
<protein>
    <submittedName>
        <fullName evidence="2">Uncharacterized protein</fullName>
    </submittedName>
</protein>
<dbReference type="Proteomes" id="UP001433268">
    <property type="component" value="Unassembled WGS sequence"/>
</dbReference>
<name>A0ABR1WMG6_9PEZI</name>
<proteinExistence type="predicted"/>
<comment type="caution">
    <text evidence="2">The sequence shown here is derived from an EMBL/GenBank/DDBJ whole genome shotgun (WGS) entry which is preliminary data.</text>
</comment>
<keyword evidence="1" id="KW-1133">Transmembrane helix</keyword>
<keyword evidence="3" id="KW-1185">Reference proteome</keyword>
<organism evidence="2 3">
    <name type="scientific">Apiospora hydei</name>
    <dbReference type="NCBI Taxonomy" id="1337664"/>
    <lineage>
        <taxon>Eukaryota</taxon>
        <taxon>Fungi</taxon>
        <taxon>Dikarya</taxon>
        <taxon>Ascomycota</taxon>
        <taxon>Pezizomycotina</taxon>
        <taxon>Sordariomycetes</taxon>
        <taxon>Xylariomycetidae</taxon>
        <taxon>Amphisphaeriales</taxon>
        <taxon>Apiosporaceae</taxon>
        <taxon>Apiospora</taxon>
    </lineage>
</organism>
<dbReference type="RefSeq" id="XP_066669240.1">
    <property type="nucleotide sequence ID" value="XM_066810317.1"/>
</dbReference>
<feature type="transmembrane region" description="Helical" evidence="1">
    <location>
        <begin position="12"/>
        <end position="34"/>
    </location>
</feature>
<dbReference type="EMBL" id="JAQQWN010000005">
    <property type="protein sequence ID" value="KAK8084731.1"/>
    <property type="molecule type" value="Genomic_DNA"/>
</dbReference>
<evidence type="ECO:0000256" key="1">
    <source>
        <dbReference type="SAM" id="Phobius"/>
    </source>
</evidence>
<accession>A0ABR1WMG6</accession>
<keyword evidence="1" id="KW-0812">Transmembrane</keyword>